<evidence type="ECO:0000313" key="3">
    <source>
        <dbReference type="EMBL" id="MUG24920.1"/>
    </source>
</evidence>
<protein>
    <submittedName>
        <fullName evidence="3">Helix-turn-helix domain-containing protein</fullName>
    </submittedName>
</protein>
<dbReference type="SUPFAM" id="SSF47413">
    <property type="entry name" value="lambda repressor-like DNA-binding domains"/>
    <property type="match status" value="1"/>
</dbReference>
<evidence type="ECO:0000256" key="1">
    <source>
        <dbReference type="SAM" id="Coils"/>
    </source>
</evidence>
<organism evidence="3 4">
    <name type="scientific">Paenibacillus macerans</name>
    <name type="common">Bacillus macerans</name>
    <dbReference type="NCBI Taxonomy" id="44252"/>
    <lineage>
        <taxon>Bacteria</taxon>
        <taxon>Bacillati</taxon>
        <taxon>Bacillota</taxon>
        <taxon>Bacilli</taxon>
        <taxon>Bacillales</taxon>
        <taxon>Paenibacillaceae</taxon>
        <taxon>Paenibacillus</taxon>
    </lineage>
</organism>
<feature type="domain" description="HTH cro/C1-type" evidence="2">
    <location>
        <begin position="47"/>
        <end position="101"/>
    </location>
</feature>
<dbReference type="Gene3D" id="1.10.260.40">
    <property type="entry name" value="lambda repressor-like DNA-binding domains"/>
    <property type="match status" value="1"/>
</dbReference>
<dbReference type="EMBL" id="WNZZ01000019">
    <property type="protein sequence ID" value="MUG24920.1"/>
    <property type="molecule type" value="Genomic_DNA"/>
</dbReference>
<dbReference type="AlphaFoldDB" id="A0A6N8F192"/>
<dbReference type="PROSITE" id="PS50943">
    <property type="entry name" value="HTH_CROC1"/>
    <property type="match status" value="1"/>
</dbReference>
<keyword evidence="1" id="KW-0175">Coiled coil</keyword>
<gene>
    <name evidence="3" type="ORF">GNQ08_21380</name>
</gene>
<name>A0A6N8F192_PAEMA</name>
<reference evidence="3 4" key="1">
    <citation type="submission" date="2019-11" db="EMBL/GenBank/DDBJ databases">
        <title>Draft genome sequences of five Paenibacillus species of dairy origin.</title>
        <authorList>
            <person name="Olajide A.M."/>
            <person name="Chen S."/>
            <person name="Lapointe G."/>
        </authorList>
    </citation>
    <scope>NUCLEOTIDE SEQUENCE [LARGE SCALE GENOMIC DNA]</scope>
    <source>
        <strain evidence="3 4">3CT49</strain>
    </source>
</reference>
<dbReference type="InterPro" id="IPR001387">
    <property type="entry name" value="Cro/C1-type_HTH"/>
</dbReference>
<dbReference type="Proteomes" id="UP000442469">
    <property type="component" value="Unassembled WGS sequence"/>
</dbReference>
<sequence length="192" mass="21883">MSTRSLEDIIREMNELGVTPETIGQHIKDIENQLKMEVGKMFEKMTIRQARISKGMTLEDVAEETGYSVKRLEWLENNSGNLTLEEGLAFCSLYGVSPSEVDFSSGEKAEKKEMKFLFPTARKMTFTASIKAMISDIILSVTDDEQYSDWALMKDLQSLLEEISREEEILINELSEEMEKSKNHLNLSLAGR</sequence>
<dbReference type="Pfam" id="PF13560">
    <property type="entry name" value="HTH_31"/>
    <property type="match status" value="1"/>
</dbReference>
<dbReference type="RefSeq" id="WP_155620795.1">
    <property type="nucleotide sequence ID" value="NZ_WNZZ01000019.1"/>
</dbReference>
<dbReference type="SMART" id="SM00530">
    <property type="entry name" value="HTH_XRE"/>
    <property type="match status" value="1"/>
</dbReference>
<accession>A0A6N8F192</accession>
<proteinExistence type="predicted"/>
<dbReference type="CDD" id="cd00093">
    <property type="entry name" value="HTH_XRE"/>
    <property type="match status" value="1"/>
</dbReference>
<dbReference type="GO" id="GO:0003677">
    <property type="term" value="F:DNA binding"/>
    <property type="evidence" value="ECO:0007669"/>
    <property type="project" value="InterPro"/>
</dbReference>
<evidence type="ECO:0000313" key="4">
    <source>
        <dbReference type="Proteomes" id="UP000442469"/>
    </source>
</evidence>
<dbReference type="InterPro" id="IPR010982">
    <property type="entry name" value="Lambda_DNA-bd_dom_sf"/>
</dbReference>
<feature type="coiled-coil region" evidence="1">
    <location>
        <begin position="153"/>
        <end position="184"/>
    </location>
</feature>
<comment type="caution">
    <text evidence="3">The sequence shown here is derived from an EMBL/GenBank/DDBJ whole genome shotgun (WGS) entry which is preliminary data.</text>
</comment>
<evidence type="ECO:0000259" key="2">
    <source>
        <dbReference type="PROSITE" id="PS50943"/>
    </source>
</evidence>